<evidence type="ECO:0008006" key="3">
    <source>
        <dbReference type="Google" id="ProtNLM"/>
    </source>
</evidence>
<dbReference type="GO" id="GO:0008374">
    <property type="term" value="F:O-acyltransferase activity"/>
    <property type="evidence" value="ECO:0007669"/>
    <property type="project" value="InterPro"/>
</dbReference>
<organism evidence="2">
    <name type="scientific">Ditylum brightwellii</name>
    <dbReference type="NCBI Taxonomy" id="49249"/>
    <lineage>
        <taxon>Eukaryota</taxon>
        <taxon>Sar</taxon>
        <taxon>Stramenopiles</taxon>
        <taxon>Ochrophyta</taxon>
        <taxon>Bacillariophyta</taxon>
        <taxon>Mediophyceae</taxon>
        <taxon>Lithodesmiophycidae</taxon>
        <taxon>Lithodesmiales</taxon>
        <taxon>Lithodesmiaceae</taxon>
        <taxon>Ditylum</taxon>
    </lineage>
</organism>
<dbReference type="GO" id="GO:0006629">
    <property type="term" value="P:lipid metabolic process"/>
    <property type="evidence" value="ECO:0007669"/>
    <property type="project" value="InterPro"/>
</dbReference>
<sequence>MNKVESVVSLTDTVLSDDLSQQSKRSASGALEQEESPEQVQQASIPRSVVICILIAVVFQMVATPRLLHRAGVTETDLFEDFLAKNIMPNLEHGWDRLNASVSMASMAYSANEEKRPGYNIAKRGAVAKYPIVMIPGYITSGLELWSGEPCGRKYFRQRLWGSLSGAHTFFTDLDCYLKHLELDPITGSDPPNIRVRASQGFEAADYFMSAYWVWAKLIENFADVGYDASTMTLMSYDWRLAFPILEERDGFLTKLRFAIEALHKSRGEKVVLLAHSMGSSLVLYFLAWVTREEHLGGGGGGADWVDKHVHSFVNLAGTLLGTSKSAPALLSGEIKDTVSLLGPIGTVTERYFGRKRRKDLANTWGSVWSMLPKGGNTIWGAGADLQQSTDQNTSVPMHFVPLQSTQPAPIVSFTDSRSASNTPSCTLQQNTSIEHNNPKNNTYLHASHLQNIIQKFSSKANRSIDEVIEFLEQWGNGYGSTLSAANLHSFKKKDQLTPDLWHDPTSTPLPYAPSLKIYCLYGVGIQTERAYFYKRNCGENGDLSGSNCDNTALNDPPFIIDASVNDPSRNIKKGILFADGDGSVPLLSTGYMCVDGWTRDTNGLNPAGVNITTREYKDKQEFQVDDPMRKGPESGDHVDILGNVHAMEDILKVVTGFEVETVTTHLESDILNITDRIRINLLGRSTVT</sequence>
<dbReference type="PANTHER" id="PTHR11440">
    <property type="entry name" value="LECITHIN-CHOLESTEROL ACYLTRANSFERASE-RELATED"/>
    <property type="match status" value="1"/>
</dbReference>
<dbReference type="Gene3D" id="3.40.50.1820">
    <property type="entry name" value="alpha/beta hydrolase"/>
    <property type="match status" value="1"/>
</dbReference>
<evidence type="ECO:0000313" key="2">
    <source>
        <dbReference type="EMBL" id="CAD9327258.1"/>
    </source>
</evidence>
<dbReference type="Pfam" id="PF02450">
    <property type="entry name" value="LCAT"/>
    <property type="match status" value="1"/>
</dbReference>
<accession>A0A7S2EBU2</accession>
<dbReference type="InterPro" id="IPR029058">
    <property type="entry name" value="AB_hydrolase_fold"/>
</dbReference>
<name>A0A7S2EBU2_9STRA</name>
<protein>
    <recommendedName>
        <fullName evidence="3">Phospholipid:diacylglycerol acyltransferase</fullName>
    </recommendedName>
</protein>
<evidence type="ECO:0000256" key="1">
    <source>
        <dbReference type="SAM" id="MobiDB-lite"/>
    </source>
</evidence>
<dbReference type="EMBL" id="HBGN01014969">
    <property type="protein sequence ID" value="CAD9327258.1"/>
    <property type="molecule type" value="Transcribed_RNA"/>
</dbReference>
<dbReference type="InterPro" id="IPR003386">
    <property type="entry name" value="LACT/PDAT_acylTrfase"/>
</dbReference>
<dbReference type="SUPFAM" id="SSF53474">
    <property type="entry name" value="alpha/beta-Hydrolases"/>
    <property type="match status" value="1"/>
</dbReference>
<dbReference type="AlphaFoldDB" id="A0A7S2EBU2"/>
<reference evidence="2" key="1">
    <citation type="submission" date="2021-01" db="EMBL/GenBank/DDBJ databases">
        <authorList>
            <person name="Corre E."/>
            <person name="Pelletier E."/>
            <person name="Niang G."/>
            <person name="Scheremetjew M."/>
            <person name="Finn R."/>
            <person name="Kale V."/>
            <person name="Holt S."/>
            <person name="Cochrane G."/>
            <person name="Meng A."/>
            <person name="Brown T."/>
            <person name="Cohen L."/>
        </authorList>
    </citation>
    <scope>NUCLEOTIDE SEQUENCE</scope>
    <source>
        <strain evidence="2">Pop2</strain>
    </source>
</reference>
<feature type="region of interest" description="Disordered" evidence="1">
    <location>
        <begin position="18"/>
        <end position="39"/>
    </location>
</feature>
<gene>
    <name evidence="2" type="ORF">DBRI1063_LOCUS9592</name>
</gene>
<proteinExistence type="predicted"/>